<evidence type="ECO:0000256" key="7">
    <source>
        <dbReference type="ARBA" id="ARBA00023136"/>
    </source>
</evidence>
<feature type="transmembrane region" description="Helical" evidence="8">
    <location>
        <begin position="118"/>
        <end position="143"/>
    </location>
</feature>
<dbReference type="GO" id="GO:0004252">
    <property type="term" value="F:serine-type endopeptidase activity"/>
    <property type="evidence" value="ECO:0007669"/>
    <property type="project" value="InterPro"/>
</dbReference>
<proteinExistence type="inferred from homology"/>
<evidence type="ECO:0000313" key="10">
    <source>
        <dbReference type="EMBL" id="CAD8400841.1"/>
    </source>
</evidence>
<evidence type="ECO:0000256" key="6">
    <source>
        <dbReference type="ARBA" id="ARBA00022989"/>
    </source>
</evidence>
<dbReference type="GO" id="GO:0006508">
    <property type="term" value="P:proteolysis"/>
    <property type="evidence" value="ECO:0007669"/>
    <property type="project" value="UniProtKB-KW"/>
</dbReference>
<feature type="transmembrane region" description="Helical" evidence="8">
    <location>
        <begin position="180"/>
        <end position="200"/>
    </location>
</feature>
<dbReference type="AlphaFoldDB" id="A0A7S0BR85"/>
<protein>
    <recommendedName>
        <fullName evidence="9">Peptidase S54 rhomboid domain-containing protein</fullName>
    </recommendedName>
</protein>
<dbReference type="InterPro" id="IPR035952">
    <property type="entry name" value="Rhomboid-like_sf"/>
</dbReference>
<gene>
    <name evidence="10" type="ORF">RMAR0315_LOCUS10837</name>
</gene>
<keyword evidence="4 8" id="KW-0812">Transmembrane</keyword>
<evidence type="ECO:0000256" key="5">
    <source>
        <dbReference type="ARBA" id="ARBA00022801"/>
    </source>
</evidence>
<dbReference type="Gene3D" id="1.20.1540.10">
    <property type="entry name" value="Rhomboid-like"/>
    <property type="match status" value="1"/>
</dbReference>
<evidence type="ECO:0000256" key="3">
    <source>
        <dbReference type="ARBA" id="ARBA00022670"/>
    </source>
</evidence>
<evidence type="ECO:0000259" key="9">
    <source>
        <dbReference type="Pfam" id="PF01694"/>
    </source>
</evidence>
<reference evidence="10" key="1">
    <citation type="submission" date="2021-01" db="EMBL/GenBank/DDBJ databases">
        <authorList>
            <person name="Corre E."/>
            <person name="Pelletier E."/>
            <person name="Niang G."/>
            <person name="Scheremetjew M."/>
            <person name="Finn R."/>
            <person name="Kale V."/>
            <person name="Holt S."/>
            <person name="Cochrane G."/>
            <person name="Meng A."/>
            <person name="Brown T."/>
            <person name="Cohen L."/>
        </authorList>
    </citation>
    <scope>NUCLEOTIDE SEQUENCE</scope>
    <source>
        <strain evidence="10">UTEX LB 2760</strain>
    </source>
</reference>
<feature type="transmembrane region" description="Helical" evidence="8">
    <location>
        <begin position="149"/>
        <end position="168"/>
    </location>
</feature>
<dbReference type="EMBL" id="HBEK01019866">
    <property type="protein sequence ID" value="CAD8400841.1"/>
    <property type="molecule type" value="Transcribed_RNA"/>
</dbReference>
<evidence type="ECO:0000256" key="2">
    <source>
        <dbReference type="ARBA" id="ARBA00009045"/>
    </source>
</evidence>
<keyword evidence="5" id="KW-0378">Hydrolase</keyword>
<evidence type="ECO:0000256" key="1">
    <source>
        <dbReference type="ARBA" id="ARBA00004141"/>
    </source>
</evidence>
<name>A0A7S0BR85_9RHOD</name>
<keyword evidence="7 8" id="KW-0472">Membrane</keyword>
<dbReference type="PANTHER" id="PTHR43066">
    <property type="entry name" value="RHOMBOID-RELATED PROTEIN"/>
    <property type="match status" value="1"/>
</dbReference>
<dbReference type="InterPro" id="IPR022764">
    <property type="entry name" value="Peptidase_S54_rhomboid_dom"/>
</dbReference>
<feature type="domain" description="Peptidase S54 rhomboid" evidence="9">
    <location>
        <begin position="80"/>
        <end position="223"/>
    </location>
</feature>
<evidence type="ECO:0000256" key="8">
    <source>
        <dbReference type="SAM" id="Phobius"/>
    </source>
</evidence>
<evidence type="ECO:0000256" key="4">
    <source>
        <dbReference type="ARBA" id="ARBA00022692"/>
    </source>
</evidence>
<accession>A0A7S0BR85</accession>
<dbReference type="GO" id="GO:0016020">
    <property type="term" value="C:membrane"/>
    <property type="evidence" value="ECO:0007669"/>
    <property type="project" value="UniProtKB-SubCell"/>
</dbReference>
<feature type="transmembrane region" description="Helical" evidence="8">
    <location>
        <begin position="34"/>
        <end position="52"/>
    </location>
</feature>
<keyword evidence="6 8" id="KW-1133">Transmembrane helix</keyword>
<feature type="transmembrane region" description="Helical" evidence="8">
    <location>
        <begin position="206"/>
        <end position="222"/>
    </location>
</feature>
<comment type="subcellular location">
    <subcellularLocation>
        <location evidence="1">Membrane</location>
        <topology evidence="1">Multi-pass membrane protein</topology>
    </subcellularLocation>
</comment>
<comment type="similarity">
    <text evidence="2">Belongs to the peptidase S54 family.</text>
</comment>
<organism evidence="10">
    <name type="scientific">Rhodosorus marinus</name>
    <dbReference type="NCBI Taxonomy" id="101924"/>
    <lineage>
        <taxon>Eukaryota</taxon>
        <taxon>Rhodophyta</taxon>
        <taxon>Stylonematophyceae</taxon>
        <taxon>Stylonematales</taxon>
        <taxon>Stylonemataceae</taxon>
        <taxon>Rhodosorus</taxon>
    </lineage>
</organism>
<dbReference type="Pfam" id="PF01694">
    <property type="entry name" value="Rhomboid"/>
    <property type="match status" value="1"/>
</dbReference>
<dbReference type="PANTHER" id="PTHR43066:SF1">
    <property type="entry name" value="RHOMBOID PROTEIN 2"/>
    <property type="match status" value="1"/>
</dbReference>
<keyword evidence="3" id="KW-0645">Protease</keyword>
<dbReference type="SUPFAM" id="SSF144091">
    <property type="entry name" value="Rhomboid-like"/>
    <property type="match status" value="1"/>
</dbReference>
<sequence length="246" mass="27071">MSGRGRSRGVFGHLSLLLMGKSLVDEVGRMPVKPMVTFVLMALQIAVYFLFVPGVDYRVKSMCLNPKAMLGNITASVWIRRIVASALLHSNDRHLYFNMISFLHKGVALEPILGPQPFLLLIAVLMFLSGVTNVLVSYVASAYFGYSKPLQSCAIGFSGVLFGLSTFLNMQYRERSVRIFGFSVKPSYAAWAELVLIQIIVPRASLMGHLSGILAGLVVVYYQRYKPITEPTDGSRFHGSGRLGTG</sequence>